<keyword evidence="3 5" id="KW-0067">ATP-binding</keyword>
<protein>
    <submittedName>
        <fullName evidence="5">ATP-binding cassette domain-containing protein</fullName>
    </submittedName>
</protein>
<dbReference type="PANTHER" id="PTHR42781:SF4">
    <property type="entry name" value="SPERMIDINE_PUTRESCINE IMPORT ATP-BINDING PROTEIN POTA"/>
    <property type="match status" value="1"/>
</dbReference>
<dbReference type="Proteomes" id="UP001589758">
    <property type="component" value="Unassembled WGS sequence"/>
</dbReference>
<dbReference type="RefSeq" id="WP_385877099.1">
    <property type="nucleotide sequence ID" value="NZ_JBHLXE010000087.1"/>
</dbReference>
<dbReference type="InterPro" id="IPR003593">
    <property type="entry name" value="AAA+_ATPase"/>
</dbReference>
<sequence length="215" mass="24049">MLELKNITIKKSMAQDKVLIDDLTMQIKPGEIKALMGASGSGKSTLLNYLLGHLENYFSASGEIELYGRAITHLAPHLRQLGILFQSGMLFPHLSVLDNINYAISQKFTSKEKKAYVLDLLHQVGLSEISQQMPNTLSGGQYIRVALVRTIAANPKGLLLDEPFSRLDANNRFKVRDWLFNYVREKNIPVLLVTHDLEDVEATGHIATYLGNQRG</sequence>
<keyword evidence="6" id="KW-1185">Reference proteome</keyword>
<dbReference type="SUPFAM" id="SSF52540">
    <property type="entry name" value="P-loop containing nucleoside triphosphate hydrolases"/>
    <property type="match status" value="1"/>
</dbReference>
<feature type="domain" description="ABC transporter" evidence="4">
    <location>
        <begin position="2"/>
        <end position="210"/>
    </location>
</feature>
<keyword evidence="1" id="KW-0813">Transport</keyword>
<evidence type="ECO:0000313" key="6">
    <source>
        <dbReference type="Proteomes" id="UP001589758"/>
    </source>
</evidence>
<evidence type="ECO:0000256" key="3">
    <source>
        <dbReference type="ARBA" id="ARBA00022840"/>
    </source>
</evidence>
<accession>A0ABV6CAJ3</accession>
<dbReference type="InterPro" id="IPR050093">
    <property type="entry name" value="ABC_SmlMolc_Importer"/>
</dbReference>
<comment type="caution">
    <text evidence="5">The sequence shown here is derived from an EMBL/GenBank/DDBJ whole genome shotgun (WGS) entry which is preliminary data.</text>
</comment>
<dbReference type="InterPro" id="IPR003439">
    <property type="entry name" value="ABC_transporter-like_ATP-bd"/>
</dbReference>
<dbReference type="InterPro" id="IPR027417">
    <property type="entry name" value="P-loop_NTPase"/>
</dbReference>
<evidence type="ECO:0000313" key="5">
    <source>
        <dbReference type="EMBL" id="MFC0179989.1"/>
    </source>
</evidence>
<evidence type="ECO:0000256" key="1">
    <source>
        <dbReference type="ARBA" id="ARBA00022448"/>
    </source>
</evidence>
<organism evidence="5 6">
    <name type="scientific">Thorsellia kenyensis</name>
    <dbReference type="NCBI Taxonomy" id="1549888"/>
    <lineage>
        <taxon>Bacteria</taxon>
        <taxon>Pseudomonadati</taxon>
        <taxon>Pseudomonadota</taxon>
        <taxon>Gammaproteobacteria</taxon>
        <taxon>Enterobacterales</taxon>
        <taxon>Thorselliaceae</taxon>
        <taxon>Thorsellia</taxon>
    </lineage>
</organism>
<gene>
    <name evidence="5" type="ORF">ACFFIT_07835</name>
</gene>
<evidence type="ECO:0000256" key="2">
    <source>
        <dbReference type="ARBA" id="ARBA00022741"/>
    </source>
</evidence>
<name>A0ABV6CAJ3_9GAMM</name>
<reference evidence="5 6" key="1">
    <citation type="submission" date="2024-09" db="EMBL/GenBank/DDBJ databases">
        <authorList>
            <person name="Sun Q."/>
            <person name="Mori K."/>
        </authorList>
    </citation>
    <scope>NUCLEOTIDE SEQUENCE [LARGE SCALE GENOMIC DNA]</scope>
    <source>
        <strain evidence="5 6">CCM 8545</strain>
    </source>
</reference>
<dbReference type="Gene3D" id="3.40.50.300">
    <property type="entry name" value="P-loop containing nucleotide triphosphate hydrolases"/>
    <property type="match status" value="1"/>
</dbReference>
<dbReference type="PROSITE" id="PS50893">
    <property type="entry name" value="ABC_TRANSPORTER_2"/>
    <property type="match status" value="1"/>
</dbReference>
<evidence type="ECO:0000259" key="4">
    <source>
        <dbReference type="PROSITE" id="PS50893"/>
    </source>
</evidence>
<dbReference type="GO" id="GO:0005524">
    <property type="term" value="F:ATP binding"/>
    <property type="evidence" value="ECO:0007669"/>
    <property type="project" value="UniProtKB-KW"/>
</dbReference>
<proteinExistence type="predicted"/>
<dbReference type="PANTHER" id="PTHR42781">
    <property type="entry name" value="SPERMIDINE/PUTRESCINE IMPORT ATP-BINDING PROTEIN POTA"/>
    <property type="match status" value="1"/>
</dbReference>
<dbReference type="EMBL" id="JBHLXE010000087">
    <property type="protein sequence ID" value="MFC0179989.1"/>
    <property type="molecule type" value="Genomic_DNA"/>
</dbReference>
<keyword evidence="2" id="KW-0547">Nucleotide-binding</keyword>
<dbReference type="SMART" id="SM00382">
    <property type="entry name" value="AAA"/>
    <property type="match status" value="1"/>
</dbReference>
<dbReference type="Pfam" id="PF00005">
    <property type="entry name" value="ABC_tran"/>
    <property type="match status" value="1"/>
</dbReference>